<keyword evidence="6" id="KW-1185">Reference proteome</keyword>
<dbReference type="SUPFAM" id="SSF55486">
    <property type="entry name" value="Metalloproteases ('zincins'), catalytic domain"/>
    <property type="match status" value="1"/>
</dbReference>
<evidence type="ECO:0000313" key="4">
    <source>
        <dbReference type="EMBL" id="WSA30674.1"/>
    </source>
</evidence>
<feature type="region of interest" description="Disordered" evidence="1">
    <location>
        <begin position="173"/>
        <end position="196"/>
    </location>
</feature>
<dbReference type="EMBL" id="CP109071">
    <property type="protein sequence ID" value="WSA30674.1"/>
    <property type="molecule type" value="Genomic_DNA"/>
</dbReference>
<feature type="compositionally biased region" description="Polar residues" evidence="1">
    <location>
        <begin position="173"/>
        <end position="185"/>
    </location>
</feature>
<keyword evidence="2" id="KW-0732">Signal</keyword>
<organism evidence="3 5">
    <name type="scientific">Micromonospora peucetia</name>
    <dbReference type="NCBI Taxonomy" id="47871"/>
    <lineage>
        <taxon>Bacteria</taxon>
        <taxon>Bacillati</taxon>
        <taxon>Actinomycetota</taxon>
        <taxon>Actinomycetes</taxon>
        <taxon>Micromonosporales</taxon>
        <taxon>Micromonosporaceae</taxon>
        <taxon>Micromonospora</taxon>
    </lineage>
</organism>
<sequence>MSRSVLIRALTVTFAAALVAAAGPISASPALASNFGSTGTVGITGTTNGVWLTTSASFVVGRISLTSTYSSAVTTVMNGQYDPTDLTVSIASPTFCDSSLDTCIYDSDYGDNGLNGWNACDGPTSGSHPNMRCTTQWVRINQRYNPPANRIVCHEVAHSVGLRHTSEQASCVKSTADGGNSSTLSAHDKGHINATY</sequence>
<reference evidence="4 6" key="2">
    <citation type="submission" date="2022-10" db="EMBL/GenBank/DDBJ databases">
        <title>The complete genomes of actinobacterial strains from the NBC collection.</title>
        <authorList>
            <person name="Joergensen T.S."/>
            <person name="Alvarez Arevalo M."/>
            <person name="Sterndorff E.B."/>
            <person name="Faurdal D."/>
            <person name="Vuksanovic O."/>
            <person name="Mourched A.-S."/>
            <person name="Charusanti P."/>
            <person name="Shaw S."/>
            <person name="Blin K."/>
            <person name="Weber T."/>
        </authorList>
    </citation>
    <scope>NUCLEOTIDE SEQUENCE [LARGE SCALE GENOMIC DNA]</scope>
    <source>
        <strain evidence="4 6">NBC 01809</strain>
    </source>
</reference>
<dbReference type="OrthoDB" id="7594344at2"/>
<feature type="compositionally biased region" description="Basic and acidic residues" evidence="1">
    <location>
        <begin position="186"/>
        <end position="196"/>
    </location>
</feature>
<proteinExistence type="predicted"/>
<accession>A0A1C6VMY8</accession>
<evidence type="ECO:0000313" key="6">
    <source>
        <dbReference type="Proteomes" id="UP001334804"/>
    </source>
</evidence>
<reference evidence="3 5" key="1">
    <citation type="submission" date="2016-06" db="EMBL/GenBank/DDBJ databases">
        <authorList>
            <person name="Kjaerup R.B."/>
            <person name="Dalgaard T.S."/>
            <person name="Juul-Madsen H.R."/>
        </authorList>
    </citation>
    <scope>NUCLEOTIDE SEQUENCE [LARGE SCALE GENOMIC DNA]</scope>
    <source>
        <strain evidence="3 5">DSM 43363</strain>
    </source>
</reference>
<evidence type="ECO:0000313" key="3">
    <source>
        <dbReference type="EMBL" id="SCL67709.1"/>
    </source>
</evidence>
<dbReference type="InterPro" id="IPR024079">
    <property type="entry name" value="MetalloPept_cat_dom_sf"/>
</dbReference>
<dbReference type="AlphaFoldDB" id="A0A1C6VMY8"/>
<evidence type="ECO:0000256" key="2">
    <source>
        <dbReference type="SAM" id="SignalP"/>
    </source>
</evidence>
<protein>
    <submittedName>
        <fullName evidence="3">Dual-action HEIGH metallo-peptidase</fullName>
    </submittedName>
</protein>
<evidence type="ECO:0000256" key="1">
    <source>
        <dbReference type="SAM" id="MobiDB-lite"/>
    </source>
</evidence>
<feature type="signal peptide" evidence="2">
    <location>
        <begin position="1"/>
        <end position="32"/>
    </location>
</feature>
<dbReference type="Proteomes" id="UP000199343">
    <property type="component" value="Unassembled WGS sequence"/>
</dbReference>
<evidence type="ECO:0000313" key="5">
    <source>
        <dbReference type="Proteomes" id="UP000199343"/>
    </source>
</evidence>
<gene>
    <name evidence="3" type="ORF">GA0070608_3571</name>
    <name evidence="4" type="ORF">OIE14_21170</name>
</gene>
<dbReference type="EMBL" id="FMIC01000002">
    <property type="protein sequence ID" value="SCL67709.1"/>
    <property type="molecule type" value="Genomic_DNA"/>
</dbReference>
<dbReference type="Proteomes" id="UP001334804">
    <property type="component" value="Chromosome"/>
</dbReference>
<dbReference type="GO" id="GO:0008237">
    <property type="term" value="F:metallopeptidase activity"/>
    <property type="evidence" value="ECO:0007669"/>
    <property type="project" value="InterPro"/>
</dbReference>
<feature type="chain" id="PRO_5008748866" evidence="2">
    <location>
        <begin position="33"/>
        <end position="196"/>
    </location>
</feature>
<dbReference type="RefSeq" id="WP_141719490.1">
    <property type="nucleotide sequence ID" value="NZ_CP109071.1"/>
</dbReference>
<name>A0A1C6VMY8_9ACTN</name>
<dbReference type="Gene3D" id="3.40.390.10">
    <property type="entry name" value="Collagenase (Catalytic Domain)"/>
    <property type="match status" value="1"/>
</dbReference>